<dbReference type="InterPro" id="IPR035945">
    <property type="entry name" value="YhaI-like_sf"/>
</dbReference>
<dbReference type="AlphaFoldDB" id="A0A1E5LJL2"/>
<dbReference type="Gene3D" id="1.10.3750.10">
    <property type="entry name" value="YhaI-like"/>
    <property type="match status" value="1"/>
</dbReference>
<dbReference type="SUPFAM" id="SSF109915">
    <property type="entry name" value="Hypothetical protein YhaI"/>
    <property type="match status" value="1"/>
</dbReference>
<evidence type="ECO:0000313" key="1">
    <source>
        <dbReference type="EMBL" id="OEH94265.1"/>
    </source>
</evidence>
<dbReference type="Pfam" id="PF08963">
    <property type="entry name" value="DUF1878"/>
    <property type="match status" value="1"/>
</dbReference>
<name>A0A1E5LJL2_9BACI</name>
<dbReference type="OrthoDB" id="2909391at2"/>
<dbReference type="EMBL" id="MJEH01000003">
    <property type="protein sequence ID" value="OEH94265.1"/>
    <property type="molecule type" value="Genomic_DNA"/>
</dbReference>
<reference evidence="1 2" key="1">
    <citation type="submission" date="2016-08" db="EMBL/GenBank/DDBJ databases">
        <title>Genome of Bacillus solimangrovi GH2-4.</title>
        <authorList>
            <person name="Lim S."/>
            <person name="Kim B.-C."/>
        </authorList>
    </citation>
    <scope>NUCLEOTIDE SEQUENCE [LARGE SCALE GENOMIC DNA]</scope>
    <source>
        <strain evidence="1 2">GH2-4</strain>
    </source>
</reference>
<proteinExistence type="predicted"/>
<dbReference type="InterPro" id="IPR015058">
    <property type="entry name" value="DUF1878"/>
</dbReference>
<keyword evidence="2" id="KW-1185">Reference proteome</keyword>
<evidence type="ECO:0000313" key="2">
    <source>
        <dbReference type="Proteomes" id="UP000095209"/>
    </source>
</evidence>
<evidence type="ECO:0008006" key="3">
    <source>
        <dbReference type="Google" id="ProtNLM"/>
    </source>
</evidence>
<dbReference type="Proteomes" id="UP000095209">
    <property type="component" value="Unassembled WGS sequence"/>
</dbReference>
<dbReference type="STRING" id="1305675.BFG57_08380"/>
<organism evidence="1 2">
    <name type="scientific">Bacillus solimangrovi</name>
    <dbReference type="NCBI Taxonomy" id="1305675"/>
    <lineage>
        <taxon>Bacteria</taxon>
        <taxon>Bacillati</taxon>
        <taxon>Bacillota</taxon>
        <taxon>Bacilli</taxon>
        <taxon>Bacillales</taxon>
        <taxon>Bacillaceae</taxon>
        <taxon>Bacillus</taxon>
    </lineage>
</organism>
<sequence length="144" mass="17370">MNIEKEIGKLKYQIKLLKCMVNGDEFPFFMYAIDHEFEENQVNALLKILTAFRYRMYEGTDDNYHHYHELNKADAQLQSLLIIYQIETSEIYKHELPSIIEFRHYLNCIFAEKETNPKHILLSLKRQSIYKELCDYLLNQIEDL</sequence>
<accession>A0A1E5LJL2</accession>
<dbReference type="RefSeq" id="WP_069715621.1">
    <property type="nucleotide sequence ID" value="NZ_MJEH01000003.1"/>
</dbReference>
<gene>
    <name evidence="1" type="ORF">BFG57_08380</name>
</gene>
<comment type="caution">
    <text evidence="1">The sequence shown here is derived from an EMBL/GenBank/DDBJ whole genome shotgun (WGS) entry which is preliminary data.</text>
</comment>
<protein>
    <recommendedName>
        <fullName evidence="3">DUF1878 domain-containing protein</fullName>
    </recommendedName>
</protein>